<name>A0A3E0DU45_9BACT</name>
<proteinExistence type="predicted"/>
<accession>A0A3E0DU45</accession>
<evidence type="ECO:0000313" key="1">
    <source>
        <dbReference type="EMBL" id="REG87063.1"/>
    </source>
</evidence>
<dbReference type="EMBL" id="QUNF01000011">
    <property type="protein sequence ID" value="REG87063.1"/>
    <property type="molecule type" value="Genomic_DNA"/>
</dbReference>
<keyword evidence="2" id="KW-1185">Reference proteome</keyword>
<dbReference type="AlphaFoldDB" id="A0A3E0DU45"/>
<dbReference type="RefSeq" id="WP_169714357.1">
    <property type="nucleotide sequence ID" value="NZ_MSSW01000008.1"/>
</dbReference>
<dbReference type="Proteomes" id="UP000256405">
    <property type="component" value="Unassembled WGS sequence"/>
</dbReference>
<gene>
    <name evidence="1" type="ORF">C8N25_11142</name>
</gene>
<protein>
    <recommendedName>
        <fullName evidence="3">SAM-dependent methyltransferase</fullName>
    </recommendedName>
</protein>
<sequence>MLFDLEEIKEDFADFDFIEAYETDTNLEEGKYHVGTASVIRIFAVKK</sequence>
<evidence type="ECO:0000313" key="2">
    <source>
        <dbReference type="Proteomes" id="UP000256405"/>
    </source>
</evidence>
<organism evidence="1 2">
    <name type="scientific">Algoriphagus antarcticus</name>
    <dbReference type="NCBI Taxonomy" id="238540"/>
    <lineage>
        <taxon>Bacteria</taxon>
        <taxon>Pseudomonadati</taxon>
        <taxon>Bacteroidota</taxon>
        <taxon>Cytophagia</taxon>
        <taxon>Cytophagales</taxon>
        <taxon>Cyclobacteriaceae</taxon>
        <taxon>Algoriphagus</taxon>
    </lineage>
</organism>
<evidence type="ECO:0008006" key="3">
    <source>
        <dbReference type="Google" id="ProtNLM"/>
    </source>
</evidence>
<comment type="caution">
    <text evidence="1">The sequence shown here is derived from an EMBL/GenBank/DDBJ whole genome shotgun (WGS) entry which is preliminary data.</text>
</comment>
<reference evidence="1 2" key="1">
    <citation type="submission" date="2018-08" db="EMBL/GenBank/DDBJ databases">
        <title>Genomic Encyclopedia of Archaeal and Bacterial Type Strains, Phase II (KMG-II): from individual species to whole genera.</title>
        <authorList>
            <person name="Goeker M."/>
        </authorList>
    </citation>
    <scope>NUCLEOTIDE SEQUENCE [LARGE SCALE GENOMIC DNA]</scope>
    <source>
        <strain evidence="1 2">DSM 15986</strain>
    </source>
</reference>